<accession>A0A066ZWX2</accession>
<comment type="caution">
    <text evidence="2">The sequence shown here is derived from an EMBL/GenBank/DDBJ whole genome shotgun (WGS) entry which is preliminary data.</text>
</comment>
<dbReference type="Proteomes" id="UP000027341">
    <property type="component" value="Unassembled WGS sequence"/>
</dbReference>
<dbReference type="EMBL" id="JMIU01000001">
    <property type="protein sequence ID" value="KDN96759.1"/>
    <property type="molecule type" value="Genomic_DNA"/>
</dbReference>
<gene>
    <name evidence="2" type="ORF">EI16_10980</name>
</gene>
<proteinExistence type="predicted"/>
<reference evidence="2 3" key="1">
    <citation type="submission" date="2014-04" db="EMBL/GenBank/DDBJ databases">
        <title>Draft genome sequence of Hydrogenovibrio marinus MH-110, a model organism for aerobic H2 metabolism.</title>
        <authorList>
            <person name="Cha H.J."/>
            <person name="Jo B.H."/>
            <person name="Hwang B.H."/>
        </authorList>
    </citation>
    <scope>NUCLEOTIDE SEQUENCE [LARGE SCALE GENOMIC DNA]</scope>
    <source>
        <strain evidence="2 3">MH-110</strain>
    </source>
</reference>
<dbReference type="RefSeq" id="WP_051623172.1">
    <property type="nucleotide sequence ID" value="NZ_AP020335.1"/>
</dbReference>
<protein>
    <recommendedName>
        <fullName evidence="1">Cupin fold metalloprotein WbuC cupin domain-containing protein</fullName>
    </recommendedName>
</protein>
<dbReference type="Pfam" id="PF19480">
    <property type="entry name" value="DUF6016"/>
    <property type="match status" value="1"/>
</dbReference>
<dbReference type="InterPro" id="IPR027565">
    <property type="entry name" value="Cupin_WbuC"/>
</dbReference>
<dbReference type="CDD" id="cd07005">
    <property type="entry name" value="cupin_WbuC-like"/>
    <property type="match status" value="1"/>
</dbReference>
<keyword evidence="3" id="KW-1185">Reference proteome</keyword>
<name>A0A066ZWX2_HYDMR</name>
<dbReference type="STRING" id="28885.EI16_10980"/>
<sequence length="163" mass="19168">MERYRTFGQNDWQTLQERAEASNRKRAHFNLHTSFDESIQKTLICLLYGTYIPPHYHRHKYQKELFVVLKGRVKVLFFDHVAKVTEVLYLGGEGQSCMVEISHNSIHTVVCLSELAHVMEIKEGPFLKDDCKEFLQWTISEQDQRAGDYVRWLEIASENQVYG</sequence>
<dbReference type="SUPFAM" id="SSF51182">
    <property type="entry name" value="RmlC-like cupins"/>
    <property type="match status" value="1"/>
</dbReference>
<dbReference type="AlphaFoldDB" id="A0A066ZWX2"/>
<evidence type="ECO:0000259" key="1">
    <source>
        <dbReference type="Pfam" id="PF19480"/>
    </source>
</evidence>
<dbReference type="InterPro" id="IPR046058">
    <property type="entry name" value="WbuC_cupin"/>
</dbReference>
<organism evidence="2 3">
    <name type="scientific">Hydrogenovibrio marinus</name>
    <dbReference type="NCBI Taxonomy" id="28885"/>
    <lineage>
        <taxon>Bacteria</taxon>
        <taxon>Pseudomonadati</taxon>
        <taxon>Pseudomonadota</taxon>
        <taxon>Gammaproteobacteria</taxon>
        <taxon>Thiotrichales</taxon>
        <taxon>Piscirickettsiaceae</taxon>
        <taxon>Hydrogenovibrio</taxon>
    </lineage>
</organism>
<dbReference type="InterPro" id="IPR011051">
    <property type="entry name" value="RmlC_Cupin_sf"/>
</dbReference>
<evidence type="ECO:0000313" key="2">
    <source>
        <dbReference type="EMBL" id="KDN96759.1"/>
    </source>
</evidence>
<dbReference type="NCBIfam" id="TIGR04366">
    <property type="entry name" value="cupin_WbuC"/>
    <property type="match status" value="1"/>
</dbReference>
<feature type="domain" description="Cupin fold metalloprotein WbuC cupin" evidence="1">
    <location>
        <begin position="9"/>
        <end position="87"/>
    </location>
</feature>
<dbReference type="InterPro" id="IPR014710">
    <property type="entry name" value="RmlC-like_jellyroll"/>
</dbReference>
<evidence type="ECO:0000313" key="3">
    <source>
        <dbReference type="Proteomes" id="UP000027341"/>
    </source>
</evidence>
<dbReference type="Gene3D" id="2.60.120.10">
    <property type="entry name" value="Jelly Rolls"/>
    <property type="match status" value="1"/>
</dbReference>